<dbReference type="PANTHER" id="PTHR43005">
    <property type="entry name" value="BLR7065 PROTEIN"/>
    <property type="match status" value="1"/>
</dbReference>
<accession>A0A0H4TVI3</accession>
<feature type="transmembrane region" description="Helical" evidence="7">
    <location>
        <begin position="271"/>
        <end position="289"/>
    </location>
</feature>
<evidence type="ECO:0000259" key="8">
    <source>
        <dbReference type="PROSITE" id="PS50928"/>
    </source>
</evidence>
<sequence>MTLALRLRSGWAKRSKQEQLVYRLLLPVFVPLFFVATLPFLIAVYESLTSSSGAFVGLANFERALGNPALYTSLRQTAIYGLVVLPTEILLGLGIALLVHRTVSSPGVRAAIYIAAMVPIVIPQIAVGVVFRLVFAPDYGILNILLGSTGHEQILWLSTPALAMLSVATVDIWQWTPFVYLVLFAGLQAVPQETVEAAQVDGAGPWTQFRHIELVYLRPLLLLVLFFRLADVLRVFDAVYVLTGGGPGTTTEFLSLYLYRVGFRFSDLPQASALAVVVMAGMLLFYNAISRFLPAERA</sequence>
<evidence type="ECO:0000256" key="3">
    <source>
        <dbReference type="ARBA" id="ARBA00022475"/>
    </source>
</evidence>
<reference evidence="9" key="1">
    <citation type="journal article" date="2015" name="ISME J.">
        <title>Aquifer environment selects for microbial species cohorts in sediment and groundwater.</title>
        <authorList>
            <person name="Hug L.A."/>
            <person name="Thomas B.C."/>
            <person name="Brown C.T."/>
            <person name="Frischkorn K.R."/>
            <person name="Williams K.H."/>
            <person name="Tringe S.G."/>
            <person name="Banfield J.F."/>
        </authorList>
    </citation>
    <scope>NUCLEOTIDE SEQUENCE</scope>
</reference>
<evidence type="ECO:0000313" key="9">
    <source>
        <dbReference type="EMBL" id="AKQ04899.1"/>
    </source>
</evidence>
<protein>
    <submittedName>
        <fullName evidence="9">ABC transporter permease YurN</fullName>
    </submittedName>
</protein>
<dbReference type="Gene3D" id="1.10.3720.10">
    <property type="entry name" value="MetI-like"/>
    <property type="match status" value="1"/>
</dbReference>
<keyword evidence="6 7" id="KW-0472">Membrane</keyword>
<dbReference type="AlphaFoldDB" id="A0A0H4TVI3"/>
<name>A0A0H4TVI3_9CHLR</name>
<evidence type="ECO:0000256" key="1">
    <source>
        <dbReference type="ARBA" id="ARBA00004651"/>
    </source>
</evidence>
<proteinExistence type="inferred from homology"/>
<keyword evidence="5 7" id="KW-1133">Transmembrane helix</keyword>
<keyword evidence="4 7" id="KW-0812">Transmembrane</keyword>
<gene>
    <name evidence="9" type="primary">yurN3</name>
</gene>
<dbReference type="InterPro" id="IPR000515">
    <property type="entry name" value="MetI-like"/>
</dbReference>
<feature type="transmembrane region" description="Helical" evidence="7">
    <location>
        <begin position="111"/>
        <end position="134"/>
    </location>
</feature>
<dbReference type="SUPFAM" id="SSF161098">
    <property type="entry name" value="MetI-like"/>
    <property type="match status" value="1"/>
</dbReference>
<comment type="similarity">
    <text evidence="7">Belongs to the binding-protein-dependent transport system permease family.</text>
</comment>
<dbReference type="GO" id="GO:0055085">
    <property type="term" value="P:transmembrane transport"/>
    <property type="evidence" value="ECO:0007669"/>
    <property type="project" value="InterPro"/>
</dbReference>
<organism evidence="9">
    <name type="scientific">uncultured Chloroflexi bacterium Rifle_16ft_4_minimus_899</name>
    <dbReference type="NCBI Taxonomy" id="1665081"/>
    <lineage>
        <taxon>Bacteria</taxon>
        <taxon>Bacillati</taxon>
        <taxon>Chloroflexota</taxon>
        <taxon>environmental samples</taxon>
    </lineage>
</organism>
<comment type="subcellular location">
    <subcellularLocation>
        <location evidence="1 7">Cell membrane</location>
        <topology evidence="1 7">Multi-pass membrane protein</topology>
    </subcellularLocation>
</comment>
<dbReference type="Pfam" id="PF00528">
    <property type="entry name" value="BPD_transp_1"/>
    <property type="match status" value="1"/>
</dbReference>
<dbReference type="InterPro" id="IPR035906">
    <property type="entry name" value="MetI-like_sf"/>
</dbReference>
<evidence type="ECO:0000256" key="7">
    <source>
        <dbReference type="RuleBase" id="RU363032"/>
    </source>
</evidence>
<feature type="transmembrane region" description="Helical" evidence="7">
    <location>
        <begin position="78"/>
        <end position="99"/>
    </location>
</feature>
<keyword evidence="2 7" id="KW-0813">Transport</keyword>
<evidence type="ECO:0000256" key="4">
    <source>
        <dbReference type="ARBA" id="ARBA00022692"/>
    </source>
</evidence>
<keyword evidence="3" id="KW-1003">Cell membrane</keyword>
<dbReference type="PANTHER" id="PTHR43005:SF1">
    <property type="entry name" value="SPERMIDINE_PUTRESCINE TRANSPORT SYSTEM PERMEASE PROTEIN"/>
    <property type="match status" value="1"/>
</dbReference>
<dbReference type="PROSITE" id="PS50928">
    <property type="entry name" value="ABC_TM1"/>
    <property type="match status" value="1"/>
</dbReference>
<feature type="domain" description="ABC transmembrane type-1" evidence="8">
    <location>
        <begin position="74"/>
        <end position="289"/>
    </location>
</feature>
<dbReference type="CDD" id="cd06261">
    <property type="entry name" value="TM_PBP2"/>
    <property type="match status" value="1"/>
</dbReference>
<dbReference type="GO" id="GO:0005886">
    <property type="term" value="C:plasma membrane"/>
    <property type="evidence" value="ECO:0007669"/>
    <property type="project" value="UniProtKB-SubCell"/>
</dbReference>
<feature type="transmembrane region" description="Helical" evidence="7">
    <location>
        <begin position="154"/>
        <end position="173"/>
    </location>
</feature>
<feature type="transmembrane region" description="Helical" evidence="7">
    <location>
        <begin position="215"/>
        <end position="233"/>
    </location>
</feature>
<evidence type="ECO:0000256" key="2">
    <source>
        <dbReference type="ARBA" id="ARBA00022448"/>
    </source>
</evidence>
<feature type="transmembrane region" description="Helical" evidence="7">
    <location>
        <begin position="20"/>
        <end position="45"/>
    </location>
</feature>
<dbReference type="EMBL" id="KT007054">
    <property type="protein sequence ID" value="AKQ04899.1"/>
    <property type="molecule type" value="Genomic_DNA"/>
</dbReference>
<evidence type="ECO:0000256" key="5">
    <source>
        <dbReference type="ARBA" id="ARBA00022989"/>
    </source>
</evidence>
<evidence type="ECO:0000256" key="6">
    <source>
        <dbReference type="ARBA" id="ARBA00023136"/>
    </source>
</evidence>